<dbReference type="SUPFAM" id="SSF46689">
    <property type="entry name" value="Homeodomain-like"/>
    <property type="match status" value="1"/>
</dbReference>
<dbReference type="Pfam" id="PF00440">
    <property type="entry name" value="TetR_N"/>
    <property type="match status" value="1"/>
</dbReference>
<dbReference type="GO" id="GO:0000976">
    <property type="term" value="F:transcription cis-regulatory region binding"/>
    <property type="evidence" value="ECO:0007669"/>
    <property type="project" value="TreeGrafter"/>
</dbReference>
<dbReference type="InterPro" id="IPR009057">
    <property type="entry name" value="Homeodomain-like_sf"/>
</dbReference>
<dbReference type="Gene3D" id="1.10.357.10">
    <property type="entry name" value="Tetracycline Repressor, domain 2"/>
    <property type="match status" value="1"/>
</dbReference>
<dbReference type="InterPro" id="IPR001647">
    <property type="entry name" value="HTH_TetR"/>
</dbReference>
<evidence type="ECO:0000313" key="4">
    <source>
        <dbReference type="EMBL" id="AQQ71562.1"/>
    </source>
</evidence>
<evidence type="ECO:0000256" key="1">
    <source>
        <dbReference type="ARBA" id="ARBA00023125"/>
    </source>
</evidence>
<keyword evidence="1 2" id="KW-0238">DNA-binding</keyword>
<reference evidence="5" key="1">
    <citation type="submission" date="2017-02" db="EMBL/GenBank/DDBJ databases">
        <title>Comparative genomics and description of representatives of a novel lineage of planctomycetes thriving in anoxic sediments.</title>
        <authorList>
            <person name="Spring S."/>
            <person name="Bunk B."/>
            <person name="Sproer C."/>
        </authorList>
    </citation>
    <scope>NUCLEOTIDE SEQUENCE [LARGE SCALE GENOMIC DNA]</scope>
    <source>
        <strain evidence="5">SM-Chi-D1</strain>
    </source>
</reference>
<dbReference type="AlphaFoldDB" id="A0A1Q2MH20"/>
<proteinExistence type="predicted"/>
<gene>
    <name evidence="4" type="primary">icaR</name>
    <name evidence="4" type="ORF">SMSP2_01938</name>
</gene>
<dbReference type="KEGG" id="pbas:SMSP2_01938"/>
<evidence type="ECO:0000313" key="5">
    <source>
        <dbReference type="Proteomes" id="UP000188181"/>
    </source>
</evidence>
<dbReference type="STRING" id="1851148.SMSP2_01938"/>
<feature type="domain" description="HTH tetR-type" evidence="3">
    <location>
        <begin position="6"/>
        <end position="66"/>
    </location>
</feature>
<dbReference type="Pfam" id="PF09209">
    <property type="entry name" value="CecR_C"/>
    <property type="match status" value="1"/>
</dbReference>
<dbReference type="RefSeq" id="WP_146683727.1">
    <property type="nucleotide sequence ID" value="NZ_CP019646.1"/>
</dbReference>
<dbReference type="InterPro" id="IPR050109">
    <property type="entry name" value="HTH-type_TetR-like_transc_reg"/>
</dbReference>
<dbReference type="InterPro" id="IPR015292">
    <property type="entry name" value="Tscrpt_reg_YbiH_C"/>
</dbReference>
<evidence type="ECO:0000256" key="2">
    <source>
        <dbReference type="PROSITE-ProRule" id="PRU00335"/>
    </source>
</evidence>
<dbReference type="GO" id="GO:0003700">
    <property type="term" value="F:DNA-binding transcription factor activity"/>
    <property type="evidence" value="ECO:0007669"/>
    <property type="project" value="TreeGrafter"/>
</dbReference>
<evidence type="ECO:0000259" key="3">
    <source>
        <dbReference type="PROSITE" id="PS50977"/>
    </source>
</evidence>
<dbReference type="PROSITE" id="PS50977">
    <property type="entry name" value="HTH_TETR_2"/>
    <property type="match status" value="1"/>
</dbReference>
<accession>A0A1Q2MH20</accession>
<dbReference type="PANTHER" id="PTHR30055:SF235">
    <property type="entry name" value="TRANSCRIPTIONAL REGULATORY PROTEIN"/>
    <property type="match status" value="1"/>
</dbReference>
<feature type="DNA-binding region" description="H-T-H motif" evidence="2">
    <location>
        <begin position="29"/>
        <end position="48"/>
    </location>
</feature>
<sequence length="242" mass="27130">MRKDGQSTKEKILEAAAKLFSENGFQDTTVSDICVYANTNIASVNYHFGSKESLYREVWKLAFDMSLKEYPIDGGLAEDAPAEDKLRAFVKAILFKILDGGKIGYYGKLFIIEAGDINPIIQDLKSEHIAIIRRRLRSILSELLGPRASEDDIGLCHFSVINQCLALAFKLSILNSRKIQDGNTQLFKDFPMPFHKWTLPENIDQLAEHITDFSLAGISQVRNRLEKSQPKSSTSFARAAKG</sequence>
<dbReference type="SUPFAM" id="SSF48498">
    <property type="entry name" value="Tetracyclin repressor-like, C-terminal domain"/>
    <property type="match status" value="1"/>
</dbReference>
<dbReference type="EMBL" id="CP019646">
    <property type="protein sequence ID" value="AQQ71562.1"/>
    <property type="molecule type" value="Genomic_DNA"/>
</dbReference>
<dbReference type="Gene3D" id="1.10.10.60">
    <property type="entry name" value="Homeodomain-like"/>
    <property type="match status" value="1"/>
</dbReference>
<dbReference type="InterPro" id="IPR036271">
    <property type="entry name" value="Tet_transcr_reg_TetR-rel_C_sf"/>
</dbReference>
<keyword evidence="5" id="KW-1185">Reference proteome</keyword>
<protein>
    <submittedName>
        <fullName evidence="4">Intercellular adhesion protein R</fullName>
    </submittedName>
</protein>
<dbReference type="OrthoDB" id="9789566at2"/>
<dbReference type="PANTHER" id="PTHR30055">
    <property type="entry name" value="HTH-TYPE TRANSCRIPTIONAL REGULATOR RUTR"/>
    <property type="match status" value="1"/>
</dbReference>
<dbReference type="PRINTS" id="PR00455">
    <property type="entry name" value="HTHTETR"/>
</dbReference>
<name>A0A1Q2MH20_9BACT</name>
<dbReference type="Proteomes" id="UP000188181">
    <property type="component" value="Chromosome"/>
</dbReference>
<organism evidence="4 5">
    <name type="scientific">Limihaloglobus sulfuriphilus</name>
    <dbReference type="NCBI Taxonomy" id="1851148"/>
    <lineage>
        <taxon>Bacteria</taxon>
        <taxon>Pseudomonadati</taxon>
        <taxon>Planctomycetota</taxon>
        <taxon>Phycisphaerae</taxon>
        <taxon>Sedimentisphaerales</taxon>
        <taxon>Sedimentisphaeraceae</taxon>
        <taxon>Limihaloglobus</taxon>
    </lineage>
</organism>